<comment type="caution">
    <text evidence="2">The sequence shown here is derived from an EMBL/GenBank/DDBJ whole genome shotgun (WGS) entry which is preliminary data.</text>
</comment>
<proteinExistence type="predicted"/>
<protein>
    <submittedName>
        <fullName evidence="2">Uncharacterized protein</fullName>
    </submittedName>
</protein>
<dbReference type="AlphaFoldDB" id="A0A9P6CDQ9"/>
<evidence type="ECO:0000256" key="1">
    <source>
        <dbReference type="SAM" id="MobiDB-lite"/>
    </source>
</evidence>
<dbReference type="Proteomes" id="UP000807353">
    <property type="component" value="Unassembled WGS sequence"/>
</dbReference>
<dbReference type="OrthoDB" id="3210666at2759"/>
<reference evidence="2" key="1">
    <citation type="submission" date="2020-11" db="EMBL/GenBank/DDBJ databases">
        <authorList>
            <consortium name="DOE Joint Genome Institute"/>
            <person name="Ahrendt S."/>
            <person name="Riley R."/>
            <person name="Andreopoulos W."/>
            <person name="Labutti K."/>
            <person name="Pangilinan J."/>
            <person name="Ruiz-Duenas F.J."/>
            <person name="Barrasa J.M."/>
            <person name="Sanchez-Garcia M."/>
            <person name="Camarero S."/>
            <person name="Miyauchi S."/>
            <person name="Serrano A."/>
            <person name="Linde D."/>
            <person name="Babiker R."/>
            <person name="Drula E."/>
            <person name="Ayuso-Fernandez I."/>
            <person name="Pacheco R."/>
            <person name="Padilla G."/>
            <person name="Ferreira P."/>
            <person name="Barriuso J."/>
            <person name="Kellner H."/>
            <person name="Castanera R."/>
            <person name="Alfaro M."/>
            <person name="Ramirez L."/>
            <person name="Pisabarro A.G."/>
            <person name="Kuo A."/>
            <person name="Tritt A."/>
            <person name="Lipzen A."/>
            <person name="He G."/>
            <person name="Yan M."/>
            <person name="Ng V."/>
            <person name="Cullen D."/>
            <person name="Martin F."/>
            <person name="Rosso M.-N."/>
            <person name="Henrissat B."/>
            <person name="Hibbett D."/>
            <person name="Martinez A.T."/>
            <person name="Grigoriev I.V."/>
        </authorList>
    </citation>
    <scope>NUCLEOTIDE SEQUENCE</scope>
    <source>
        <strain evidence="2">CBS 247.69</strain>
    </source>
</reference>
<keyword evidence="3" id="KW-1185">Reference proteome</keyword>
<organism evidence="2 3">
    <name type="scientific">Collybia nuda</name>
    <dbReference type="NCBI Taxonomy" id="64659"/>
    <lineage>
        <taxon>Eukaryota</taxon>
        <taxon>Fungi</taxon>
        <taxon>Dikarya</taxon>
        <taxon>Basidiomycota</taxon>
        <taxon>Agaricomycotina</taxon>
        <taxon>Agaricomycetes</taxon>
        <taxon>Agaricomycetidae</taxon>
        <taxon>Agaricales</taxon>
        <taxon>Tricholomatineae</taxon>
        <taxon>Clitocybaceae</taxon>
        <taxon>Collybia</taxon>
    </lineage>
</organism>
<accession>A0A9P6CDQ9</accession>
<gene>
    <name evidence="2" type="ORF">BDZ94DRAFT_764436</name>
</gene>
<evidence type="ECO:0000313" key="2">
    <source>
        <dbReference type="EMBL" id="KAF9462066.1"/>
    </source>
</evidence>
<name>A0A9P6CDQ9_9AGAR</name>
<feature type="compositionally biased region" description="Basic and acidic residues" evidence="1">
    <location>
        <begin position="310"/>
        <end position="319"/>
    </location>
</feature>
<feature type="region of interest" description="Disordered" evidence="1">
    <location>
        <begin position="291"/>
        <end position="319"/>
    </location>
</feature>
<sequence length="319" mass="36101">MSSVSENLSSGSLLRRPSLPHIRREQYVYTYHLLAGATPLQFLISVEPHAGKPAPGKYTFRLSLRVNGIERTLCEPIELKLSIDPRQLEFIVFVFPGKTSIPVGSLYSLRVWLRVNGADHRVFGDDELWVGKDLDFNSIADASFFRLKNVDSKTQIYHGFCGRALVTFIVRWNRMGNDFYRYSLDYELNGVSGNLFDDLKLRIDGDPRTTTFLIYSVPINSQPAGASHRLRIWLKSLVNLGNIDPSTAVSLPFNDSYIYQRIWKTDSFKVGARLDFNSLGNKMIMGFSSGGPQTIIRSSPPPDPPLRSPYQEKARIGYQ</sequence>
<evidence type="ECO:0000313" key="3">
    <source>
        <dbReference type="Proteomes" id="UP000807353"/>
    </source>
</evidence>
<dbReference type="EMBL" id="MU150276">
    <property type="protein sequence ID" value="KAF9462066.1"/>
    <property type="molecule type" value="Genomic_DNA"/>
</dbReference>